<name>A0AAV5G4Z4_CORAM</name>
<feature type="region of interest" description="Disordered" evidence="1">
    <location>
        <begin position="1"/>
        <end position="79"/>
    </location>
</feature>
<keyword evidence="2" id="KW-1133">Transmembrane helix</keyword>
<dbReference type="Proteomes" id="UP001054925">
    <property type="component" value="Unassembled WGS sequence"/>
</dbReference>
<gene>
    <name evidence="4" type="ORF">CAT723_02020</name>
</gene>
<dbReference type="RefSeq" id="WP_050759909.1">
    <property type="nucleotide sequence ID" value="NZ_BQKK01000001.1"/>
</dbReference>
<feature type="region of interest" description="Disordered" evidence="1">
    <location>
        <begin position="267"/>
        <end position="297"/>
    </location>
</feature>
<dbReference type="EMBL" id="BQKK01000001">
    <property type="protein sequence ID" value="GJN41723.1"/>
    <property type="molecule type" value="Genomic_DNA"/>
</dbReference>
<accession>A0AAV5G4Z4</accession>
<feature type="compositionally biased region" description="Basic and acidic residues" evidence="1">
    <location>
        <begin position="69"/>
        <end position="79"/>
    </location>
</feature>
<feature type="transmembrane region" description="Helical" evidence="2">
    <location>
        <begin position="207"/>
        <end position="224"/>
    </location>
</feature>
<evidence type="ECO:0000256" key="1">
    <source>
        <dbReference type="SAM" id="MobiDB-lite"/>
    </source>
</evidence>
<protein>
    <recommendedName>
        <fullName evidence="3">Phage shock protein PspC N-terminal domain-containing protein</fullName>
    </recommendedName>
</protein>
<evidence type="ECO:0000259" key="3">
    <source>
        <dbReference type="Pfam" id="PF04024"/>
    </source>
</evidence>
<evidence type="ECO:0000256" key="2">
    <source>
        <dbReference type="SAM" id="Phobius"/>
    </source>
</evidence>
<dbReference type="AlphaFoldDB" id="A0AAV5G4Z4"/>
<keyword evidence="2" id="KW-0812">Transmembrane</keyword>
<keyword evidence="2" id="KW-0472">Membrane</keyword>
<feature type="transmembrane region" description="Helical" evidence="2">
    <location>
        <begin position="184"/>
        <end position="201"/>
    </location>
</feature>
<feature type="transmembrane region" description="Helical" evidence="2">
    <location>
        <begin position="124"/>
        <end position="146"/>
    </location>
</feature>
<feature type="domain" description="Phage shock protein PspC N-terminal" evidence="3">
    <location>
        <begin position="105"/>
        <end position="153"/>
    </location>
</feature>
<reference evidence="4" key="1">
    <citation type="submission" date="2021-12" db="EMBL/GenBank/DDBJ databases">
        <title>Draft genome sequence of Corynebacterium ammoniagenes strain T-723.</title>
        <authorList>
            <person name="Matsuzawa M."/>
            <person name="Hiratani M."/>
            <person name="Abe I."/>
            <person name="Tsuji Y."/>
            <person name="Nakamura J."/>
        </authorList>
    </citation>
    <scope>NUCLEOTIDE SEQUENCE</scope>
    <source>
        <strain evidence="4">T-723</strain>
    </source>
</reference>
<organism evidence="4 5">
    <name type="scientific">Corynebacterium ammoniagenes</name>
    <name type="common">Brevibacterium ammoniagenes</name>
    <dbReference type="NCBI Taxonomy" id="1697"/>
    <lineage>
        <taxon>Bacteria</taxon>
        <taxon>Bacillati</taxon>
        <taxon>Actinomycetota</taxon>
        <taxon>Actinomycetes</taxon>
        <taxon>Mycobacteriales</taxon>
        <taxon>Corynebacteriaceae</taxon>
        <taxon>Corynebacterium</taxon>
    </lineage>
</organism>
<sequence length="458" mass="49292">MTSHEPSPYGPDANNGASSQSNPYKKPSSLSDNSNSVTNAFTEAKESISSAFKEMRSETSKPAGPQHEGSSHHDGSKTSFDDVKQQFKEMWASRPVRLPSDQGGGGKIAGVAEGIAVRYQIDPILVRTIFVVTAFCWGGSIALYLLAWMIMPRYSKTTSPIEDAFGENKDLPKNSEGKSTSEKSLGITLFVIFIVGFFLPMLFSPNALTMLLPIIVGIGGWYLLHKRRPNAPAGLLATPQPVTEDEHIDLSMFEPVDGYPFPQGRTTPPSWDPLAAAPDTWHLPDPEPVADTPPKKEKKKRRWGRVLGIIVSVIAVWGLIIGGIMLAFGAVAGNTSWETSEWGTVSNAPANAADIPDYYDRGIGTFSLDLSNTQGLDNLETDRVVTIDGGIGTINLDLPTDVPVNLHCDSGIGQSNCVDITDKDAKLTINLDSGIGATTIDYGFMQQEADKALAGADH</sequence>
<dbReference type="Pfam" id="PF04024">
    <property type="entry name" value="PspC"/>
    <property type="match status" value="1"/>
</dbReference>
<comment type="caution">
    <text evidence="4">The sequence shown here is derived from an EMBL/GenBank/DDBJ whole genome shotgun (WGS) entry which is preliminary data.</text>
</comment>
<feature type="transmembrane region" description="Helical" evidence="2">
    <location>
        <begin position="306"/>
        <end position="331"/>
    </location>
</feature>
<evidence type="ECO:0000313" key="4">
    <source>
        <dbReference type="EMBL" id="GJN41723.1"/>
    </source>
</evidence>
<dbReference type="InterPro" id="IPR007168">
    <property type="entry name" value="Phageshock_PspC_N"/>
</dbReference>
<proteinExistence type="predicted"/>
<evidence type="ECO:0000313" key="5">
    <source>
        <dbReference type="Proteomes" id="UP001054925"/>
    </source>
</evidence>
<feature type="compositionally biased region" description="Polar residues" evidence="1">
    <location>
        <begin position="15"/>
        <end position="41"/>
    </location>
</feature>